<dbReference type="AlphaFoldDB" id="A0A0J9GUZ4"/>
<evidence type="ECO:0000256" key="4">
    <source>
        <dbReference type="ARBA" id="ARBA00022840"/>
    </source>
</evidence>
<dbReference type="Pfam" id="PF00664">
    <property type="entry name" value="ABC_membrane"/>
    <property type="match status" value="1"/>
</dbReference>
<dbReference type="GO" id="GO:0015833">
    <property type="term" value="P:peptide transport"/>
    <property type="evidence" value="ECO:0007669"/>
    <property type="project" value="InterPro"/>
</dbReference>
<feature type="domain" description="ABC transmembrane type-1" evidence="9">
    <location>
        <begin position="28"/>
        <end position="299"/>
    </location>
</feature>
<name>A0A0J9GUZ4_9RHOB</name>
<dbReference type="InterPro" id="IPR005898">
    <property type="entry name" value="Cyc_pep_transpt_SyrD/YojI"/>
</dbReference>
<dbReference type="OrthoDB" id="9802264at2"/>
<keyword evidence="3" id="KW-0547">Nucleotide-binding</keyword>
<dbReference type="Proteomes" id="UP000037178">
    <property type="component" value="Unassembled WGS sequence"/>
</dbReference>
<evidence type="ECO:0000313" key="11">
    <source>
        <dbReference type="Proteomes" id="UP000037178"/>
    </source>
</evidence>
<dbReference type="InterPro" id="IPR039421">
    <property type="entry name" value="Type_1_exporter"/>
</dbReference>
<keyword evidence="2 7" id="KW-0812">Transmembrane</keyword>
<evidence type="ECO:0000259" key="9">
    <source>
        <dbReference type="PROSITE" id="PS50929"/>
    </source>
</evidence>
<evidence type="ECO:0000256" key="6">
    <source>
        <dbReference type="ARBA" id="ARBA00023136"/>
    </source>
</evidence>
<feature type="transmembrane region" description="Helical" evidence="7">
    <location>
        <begin position="28"/>
        <end position="46"/>
    </location>
</feature>
<dbReference type="GO" id="GO:0034040">
    <property type="term" value="F:ATPase-coupled lipid transmembrane transporter activity"/>
    <property type="evidence" value="ECO:0007669"/>
    <property type="project" value="TreeGrafter"/>
</dbReference>
<dbReference type="InterPro" id="IPR027417">
    <property type="entry name" value="P-loop_NTPase"/>
</dbReference>
<dbReference type="SMART" id="SM00382">
    <property type="entry name" value="AAA"/>
    <property type="match status" value="1"/>
</dbReference>
<evidence type="ECO:0000256" key="5">
    <source>
        <dbReference type="ARBA" id="ARBA00022989"/>
    </source>
</evidence>
<dbReference type="InterPro" id="IPR003439">
    <property type="entry name" value="ABC_transporter-like_ATP-bd"/>
</dbReference>
<dbReference type="PROSITE" id="PS50893">
    <property type="entry name" value="ABC_TRANSPORTER_2"/>
    <property type="match status" value="1"/>
</dbReference>
<dbReference type="STRING" id="1675527.AIOL_002361"/>
<keyword evidence="4 10" id="KW-0067">ATP-binding</keyword>
<evidence type="ECO:0000256" key="1">
    <source>
        <dbReference type="ARBA" id="ARBA00004651"/>
    </source>
</evidence>
<dbReference type="SUPFAM" id="SSF90123">
    <property type="entry name" value="ABC transporter transmembrane region"/>
    <property type="match status" value="1"/>
</dbReference>
<dbReference type="Gene3D" id="3.40.50.300">
    <property type="entry name" value="P-loop containing nucleotide triphosphate hydrolases"/>
    <property type="match status" value="1"/>
</dbReference>
<dbReference type="Gene3D" id="1.20.1560.10">
    <property type="entry name" value="ABC transporter type 1, transmembrane domain"/>
    <property type="match status" value="1"/>
</dbReference>
<keyword evidence="11" id="KW-1185">Reference proteome</keyword>
<dbReference type="InterPro" id="IPR036640">
    <property type="entry name" value="ABC1_TM_sf"/>
</dbReference>
<dbReference type="PANTHER" id="PTHR24221">
    <property type="entry name" value="ATP-BINDING CASSETTE SUB-FAMILY B"/>
    <property type="match status" value="1"/>
</dbReference>
<dbReference type="EMBL" id="LFTY01000002">
    <property type="protein sequence ID" value="KMW57398.1"/>
    <property type="molecule type" value="Genomic_DNA"/>
</dbReference>
<dbReference type="InterPro" id="IPR011527">
    <property type="entry name" value="ABC1_TM_dom"/>
</dbReference>
<evidence type="ECO:0000256" key="2">
    <source>
        <dbReference type="ARBA" id="ARBA00022692"/>
    </source>
</evidence>
<organism evidence="10 11">
    <name type="scientific">Candidatus Rhodobacter oscarellae</name>
    <dbReference type="NCBI Taxonomy" id="1675527"/>
    <lineage>
        <taxon>Bacteria</taxon>
        <taxon>Pseudomonadati</taxon>
        <taxon>Pseudomonadota</taxon>
        <taxon>Alphaproteobacteria</taxon>
        <taxon>Rhodobacterales</taxon>
        <taxon>Rhodobacter group</taxon>
        <taxon>Rhodobacter</taxon>
    </lineage>
</organism>
<keyword evidence="5 7" id="KW-1133">Transmembrane helix</keyword>
<dbReference type="GO" id="GO:0016887">
    <property type="term" value="F:ATP hydrolysis activity"/>
    <property type="evidence" value="ECO:0007669"/>
    <property type="project" value="InterPro"/>
</dbReference>
<dbReference type="PANTHER" id="PTHR24221:SF654">
    <property type="entry name" value="ATP-BINDING CASSETTE SUB-FAMILY B MEMBER 6"/>
    <property type="match status" value="1"/>
</dbReference>
<evidence type="ECO:0000259" key="8">
    <source>
        <dbReference type="PROSITE" id="PS50893"/>
    </source>
</evidence>
<gene>
    <name evidence="10" type="ORF">AIOL_002361</name>
</gene>
<dbReference type="GO" id="GO:1904680">
    <property type="term" value="F:peptide transmembrane transporter activity"/>
    <property type="evidence" value="ECO:0007669"/>
    <property type="project" value="InterPro"/>
</dbReference>
<proteinExistence type="predicted"/>
<evidence type="ECO:0000313" key="10">
    <source>
        <dbReference type="EMBL" id="KMW57398.1"/>
    </source>
</evidence>
<sequence length="560" mass="61325">MADENVTSTTRDLLRYILRESDLLRSPVFVFVVLASASRTALIFLINETAARGGPDIWLFAALLAASAVMLATSHWAKMTGVYVVQRLALKMRTRMAGRILAADVGFFQNRDYGQIYHGSTGHVNSVAQTTIKVAEISQAVLLLLFMLGYMLWQLPASVLATVIALLVGVGAFFATEGPATRAVKKSHEATVAYHNSVHDLLRGYKELRLRRARRHDISQRIETQVKEAQRLTVTAERHYSYGQISASGALAALLISIVTVLPLLAGADSVTILQILTLVLFSFTPIETMIGDLPQIARAGVSFRIFRDLEDGLSRNAEVQDGAKPGVDHRAGFKSIELRGATVHLTRDVGDNASAKDSFTLGPVDLTLVPGQSVFITGGNGMGKSTLLQLLTGLRHPDEGEILIDGTPVTPETISDYRSVFAAVFSEFYMFKRLYGLDAQERERLLEHIAEMGLSEGVALEEEEFSNLALSTGQMRRLALSIALAEERPVIVLDEFAADQDPARRAFFYDVLVPRLAADGHCVVAVTHDEHCFDKADRLIRMADGKIISDEMQKPAKTG</sequence>
<feature type="transmembrane region" description="Helical" evidence="7">
    <location>
        <begin position="245"/>
        <end position="266"/>
    </location>
</feature>
<feature type="transmembrane region" description="Helical" evidence="7">
    <location>
        <begin position="58"/>
        <end position="85"/>
    </location>
</feature>
<evidence type="ECO:0000256" key="7">
    <source>
        <dbReference type="SAM" id="Phobius"/>
    </source>
</evidence>
<dbReference type="Pfam" id="PF00005">
    <property type="entry name" value="ABC_tran"/>
    <property type="match status" value="1"/>
</dbReference>
<dbReference type="PROSITE" id="PS50929">
    <property type="entry name" value="ABC_TM1F"/>
    <property type="match status" value="1"/>
</dbReference>
<feature type="transmembrane region" description="Helical" evidence="7">
    <location>
        <begin position="159"/>
        <end position="176"/>
    </location>
</feature>
<dbReference type="NCBIfam" id="TIGR01194">
    <property type="entry name" value="cyc_pep_trnsptr"/>
    <property type="match status" value="1"/>
</dbReference>
<dbReference type="PATRIC" id="fig|1675527.3.peg.2475"/>
<dbReference type="SUPFAM" id="SSF52540">
    <property type="entry name" value="P-loop containing nucleoside triphosphate hydrolases"/>
    <property type="match status" value="1"/>
</dbReference>
<comment type="subcellular location">
    <subcellularLocation>
        <location evidence="1">Cell membrane</location>
        <topology evidence="1">Multi-pass membrane protein</topology>
    </subcellularLocation>
</comment>
<dbReference type="GO" id="GO:0140359">
    <property type="term" value="F:ABC-type transporter activity"/>
    <property type="evidence" value="ECO:0007669"/>
    <property type="project" value="InterPro"/>
</dbReference>
<reference evidence="10 11" key="1">
    <citation type="submission" date="2015-06" db="EMBL/GenBank/DDBJ databases">
        <title>Draft genome sequence of an Alphaproteobacteria species associated to the Mediterranean sponge Oscarella lobularis.</title>
        <authorList>
            <person name="Jourda C."/>
            <person name="Santini S."/>
            <person name="Claverie J.-M."/>
        </authorList>
    </citation>
    <scope>NUCLEOTIDE SEQUENCE [LARGE SCALE GENOMIC DNA]</scope>
    <source>
        <strain evidence="10">IGS</strain>
    </source>
</reference>
<dbReference type="GO" id="GO:0005886">
    <property type="term" value="C:plasma membrane"/>
    <property type="evidence" value="ECO:0007669"/>
    <property type="project" value="UniProtKB-SubCell"/>
</dbReference>
<evidence type="ECO:0000256" key="3">
    <source>
        <dbReference type="ARBA" id="ARBA00022741"/>
    </source>
</evidence>
<dbReference type="RefSeq" id="WP_160314472.1">
    <property type="nucleotide sequence ID" value="NZ_LFTY01000002.1"/>
</dbReference>
<keyword evidence="6 7" id="KW-0472">Membrane</keyword>
<feature type="domain" description="ABC transporter" evidence="8">
    <location>
        <begin position="339"/>
        <end position="557"/>
    </location>
</feature>
<dbReference type="GO" id="GO:0005524">
    <property type="term" value="F:ATP binding"/>
    <property type="evidence" value="ECO:0007669"/>
    <property type="project" value="UniProtKB-KW"/>
</dbReference>
<protein>
    <submittedName>
        <fullName evidence="10">Ferric iron ABC transporter, ATP-binding protein</fullName>
    </submittedName>
</protein>
<accession>A0A0J9GUZ4</accession>
<comment type="caution">
    <text evidence="10">The sequence shown here is derived from an EMBL/GenBank/DDBJ whole genome shotgun (WGS) entry which is preliminary data.</text>
</comment>
<dbReference type="InterPro" id="IPR003593">
    <property type="entry name" value="AAA+_ATPase"/>
</dbReference>